<dbReference type="InterPro" id="IPR050336">
    <property type="entry name" value="Chromosome_partition/occlusion"/>
</dbReference>
<reference evidence="3" key="1">
    <citation type="journal article" date="2015" name="Nature">
        <title>Complex archaea that bridge the gap between prokaryotes and eukaryotes.</title>
        <authorList>
            <person name="Spang A."/>
            <person name="Saw J.H."/>
            <person name="Jorgensen S.L."/>
            <person name="Zaremba-Niedzwiedzka K."/>
            <person name="Martijn J."/>
            <person name="Lind A.E."/>
            <person name="van Eijk R."/>
            <person name="Schleper C."/>
            <person name="Guy L."/>
            <person name="Ettema T.J."/>
        </authorList>
    </citation>
    <scope>NUCLEOTIDE SEQUENCE</scope>
</reference>
<dbReference type="SMART" id="SM00470">
    <property type="entry name" value="ParB"/>
    <property type="match status" value="1"/>
</dbReference>
<feature type="region of interest" description="Disordered" evidence="1">
    <location>
        <begin position="193"/>
        <end position="226"/>
    </location>
</feature>
<dbReference type="GO" id="GO:0005694">
    <property type="term" value="C:chromosome"/>
    <property type="evidence" value="ECO:0007669"/>
    <property type="project" value="TreeGrafter"/>
</dbReference>
<dbReference type="SUPFAM" id="SSF53335">
    <property type="entry name" value="S-adenosyl-L-methionine-dependent methyltransferases"/>
    <property type="match status" value="1"/>
</dbReference>
<dbReference type="Pfam" id="PF02195">
    <property type="entry name" value="ParB_N"/>
    <property type="match status" value="1"/>
</dbReference>
<evidence type="ECO:0000313" key="3">
    <source>
        <dbReference type="EMBL" id="KKL13334.1"/>
    </source>
</evidence>
<protein>
    <recommendedName>
        <fullName evidence="2">ParB-like N-terminal domain-containing protein</fullName>
    </recommendedName>
</protein>
<dbReference type="PANTHER" id="PTHR33375:SF1">
    <property type="entry name" value="CHROMOSOME-PARTITIONING PROTEIN PARB-RELATED"/>
    <property type="match status" value="1"/>
</dbReference>
<feature type="non-terminal residue" evidence="3">
    <location>
        <position position="435"/>
    </location>
</feature>
<organism evidence="3">
    <name type="scientific">marine sediment metagenome</name>
    <dbReference type="NCBI Taxonomy" id="412755"/>
    <lineage>
        <taxon>unclassified sequences</taxon>
        <taxon>metagenomes</taxon>
        <taxon>ecological metagenomes</taxon>
    </lineage>
</organism>
<dbReference type="SUPFAM" id="SSF110849">
    <property type="entry name" value="ParB/Sulfiredoxin"/>
    <property type="match status" value="1"/>
</dbReference>
<dbReference type="PANTHER" id="PTHR33375">
    <property type="entry name" value="CHROMOSOME-PARTITIONING PROTEIN PARB-RELATED"/>
    <property type="match status" value="1"/>
</dbReference>
<dbReference type="EMBL" id="LAZR01040898">
    <property type="protein sequence ID" value="KKL13334.1"/>
    <property type="molecule type" value="Genomic_DNA"/>
</dbReference>
<dbReference type="InterPro" id="IPR036086">
    <property type="entry name" value="ParB/Sulfiredoxin_sf"/>
</dbReference>
<evidence type="ECO:0000259" key="2">
    <source>
        <dbReference type="SMART" id="SM00470"/>
    </source>
</evidence>
<proteinExistence type="predicted"/>
<accession>A0A0F9AUS8</accession>
<evidence type="ECO:0000256" key="1">
    <source>
        <dbReference type="SAM" id="MobiDB-lite"/>
    </source>
</evidence>
<dbReference type="Gene3D" id="3.40.50.150">
    <property type="entry name" value="Vaccinia Virus protein VP39"/>
    <property type="match status" value="1"/>
</dbReference>
<dbReference type="GO" id="GO:0007059">
    <property type="term" value="P:chromosome segregation"/>
    <property type="evidence" value="ECO:0007669"/>
    <property type="project" value="TreeGrafter"/>
</dbReference>
<sequence>MPVSYEFHKVPHKKINVDRENRQRSKIGKIGDLADSIKRLGLLHPIVITRENRLVSGERRLAAWAQLDKETKGTSYKEIPVHYLDELDEHELRAIELEENVKRSDVDWKDSALAILRYHDRRVEEDEDWTHTRTAEALGFSKAALSHWLQIGREIEGGDKRILEAANPNQALNIIQRKQQRAVDTELSQMDIITGPGTLTPEDEGRPTTPPETDDTGPKNGGKPASKSILKRDFVKWLKTYKGRRFNFLHCDFPFGIGLHKSKQGHSADWGEYQDDPDTYWNLCRALIDNREKILFPSAHILFWFSMTYYAKTIGMFTQAGFEVNPFPLVWHKTDNKGILPDAQRGPRRIYETAFLMYTGDRKIIKPVANCYGCATDKKLHLSEKSEEMLCHFFTMFVDEQTEMLDPTCGSGSALRAAEALGAERVIGLEIDEET</sequence>
<comment type="caution">
    <text evidence="3">The sequence shown here is derived from an EMBL/GenBank/DDBJ whole genome shotgun (WGS) entry which is preliminary data.</text>
</comment>
<gene>
    <name evidence="3" type="ORF">LCGC14_2526810</name>
</gene>
<dbReference type="InterPro" id="IPR029063">
    <property type="entry name" value="SAM-dependent_MTases_sf"/>
</dbReference>
<dbReference type="InterPro" id="IPR003115">
    <property type="entry name" value="ParB_N"/>
</dbReference>
<dbReference type="Gene3D" id="3.90.1530.10">
    <property type="entry name" value="Conserved hypothetical protein from pyrococcus furiosus pfu- 392566-001, ParB domain"/>
    <property type="match status" value="1"/>
</dbReference>
<name>A0A0F9AUS8_9ZZZZ</name>
<feature type="domain" description="ParB-like N-terminal" evidence="2">
    <location>
        <begin position="8"/>
        <end position="101"/>
    </location>
</feature>
<dbReference type="AlphaFoldDB" id="A0A0F9AUS8"/>